<sequence length="125" mass="14146">MTATDLDVLKVARDSGMTILLDARIGQVEYQSVSGTEESLQKFAHAVRDKPAPACRCVRAARSPSINPLVTARMRERIASVLYGKASVKRARSMLWHARRKNRRDPRIDIAESRADHPINWPRRV</sequence>
<comment type="caution">
    <text evidence="1">The sequence shown here is derived from an EMBL/GenBank/DDBJ whole genome shotgun (WGS) entry which is preliminary data.</text>
</comment>
<protein>
    <submittedName>
        <fullName evidence="1">Uncharacterized protein</fullName>
    </submittedName>
</protein>
<name>A0A0L0MC20_9BURK</name>
<reference evidence="2" key="1">
    <citation type="submission" date="2015-06" db="EMBL/GenBank/DDBJ databases">
        <title>Comparative genomics of Burkholderia leaf nodule symbionts.</title>
        <authorList>
            <person name="Carlier A."/>
            <person name="Eberl L."/>
            <person name="Pinto-Carbo M."/>
        </authorList>
    </citation>
    <scope>NUCLEOTIDE SEQUENCE [LARGE SCALE GENOMIC DNA]</scope>
    <source>
        <strain evidence="2">UZHbot4</strain>
    </source>
</reference>
<dbReference type="AlphaFoldDB" id="A0A0L0MC20"/>
<keyword evidence="2" id="KW-1185">Reference proteome</keyword>
<accession>A0A0L0MC20</accession>
<organism evidence="1 2">
    <name type="scientific">Candidatus Burkholderia verschuerenii</name>
    <dbReference type="NCBI Taxonomy" id="242163"/>
    <lineage>
        <taxon>Bacteria</taxon>
        <taxon>Pseudomonadati</taxon>
        <taxon>Pseudomonadota</taxon>
        <taxon>Betaproteobacteria</taxon>
        <taxon>Burkholderiales</taxon>
        <taxon>Burkholderiaceae</taxon>
        <taxon>Burkholderia</taxon>
    </lineage>
</organism>
<gene>
    <name evidence="1" type="ORF">BVER_02574</name>
</gene>
<evidence type="ECO:0000313" key="1">
    <source>
        <dbReference type="EMBL" id="KND60252.1"/>
    </source>
</evidence>
<dbReference type="PATRIC" id="fig|242163.4.peg.6417"/>
<proteinExistence type="predicted"/>
<dbReference type="Proteomes" id="UP000036959">
    <property type="component" value="Unassembled WGS sequence"/>
</dbReference>
<dbReference type="EMBL" id="LFJJ01000073">
    <property type="protein sequence ID" value="KND60252.1"/>
    <property type="molecule type" value="Genomic_DNA"/>
</dbReference>
<evidence type="ECO:0000313" key="2">
    <source>
        <dbReference type="Proteomes" id="UP000036959"/>
    </source>
</evidence>